<protein>
    <submittedName>
        <fullName evidence="5">MFS transporter</fullName>
    </submittedName>
</protein>
<dbReference type="RefSeq" id="WP_083381322.1">
    <property type="nucleotide sequence ID" value="NZ_FNSU01000001.1"/>
</dbReference>
<evidence type="ECO:0000313" key="5">
    <source>
        <dbReference type="EMBL" id="TWR54676.1"/>
    </source>
</evidence>
<keyword evidence="1 4" id="KW-0812">Transmembrane</keyword>
<name>A0A9X9FW16_PSEMA</name>
<dbReference type="AlphaFoldDB" id="A0A9X9FW16"/>
<dbReference type="Gene3D" id="1.20.1250.20">
    <property type="entry name" value="MFS general substrate transporter like domains"/>
    <property type="match status" value="1"/>
</dbReference>
<dbReference type="SUPFAM" id="SSF103473">
    <property type="entry name" value="MFS general substrate transporter"/>
    <property type="match status" value="1"/>
</dbReference>
<reference evidence="5 6" key="1">
    <citation type="submission" date="2019-06" db="EMBL/GenBank/DDBJ databases">
        <title>Pseudomonas bimorpha sp. nov. isolated from bovine raw milk and skim milk concentrate.</title>
        <authorList>
            <person name="Hofmann K."/>
            <person name="Huptas C."/>
            <person name="Doll E."/>
            <person name="Scherer S."/>
            <person name="Wenning M."/>
        </authorList>
    </citation>
    <scope>NUCLEOTIDE SEQUENCE [LARGE SCALE GENOMIC DNA]</scope>
    <source>
        <strain evidence="5 6">DSM 13124</strain>
    </source>
</reference>
<proteinExistence type="predicted"/>
<feature type="transmembrane region" description="Helical" evidence="4">
    <location>
        <begin position="39"/>
        <end position="60"/>
    </location>
</feature>
<evidence type="ECO:0000256" key="3">
    <source>
        <dbReference type="ARBA" id="ARBA00023136"/>
    </source>
</evidence>
<organism evidence="5 6">
    <name type="scientific">Pseudomonas marginalis</name>
    <name type="common">Pseudomonas panacis</name>
    <dbReference type="NCBI Taxonomy" id="298"/>
    <lineage>
        <taxon>Bacteria</taxon>
        <taxon>Pseudomonadati</taxon>
        <taxon>Pseudomonadota</taxon>
        <taxon>Gammaproteobacteria</taxon>
        <taxon>Pseudomonadales</taxon>
        <taxon>Pseudomonadaceae</taxon>
        <taxon>Pseudomonas</taxon>
    </lineage>
</organism>
<evidence type="ECO:0000256" key="4">
    <source>
        <dbReference type="SAM" id="Phobius"/>
    </source>
</evidence>
<feature type="transmembrane region" description="Helical" evidence="4">
    <location>
        <begin position="346"/>
        <end position="363"/>
    </location>
</feature>
<evidence type="ECO:0000256" key="2">
    <source>
        <dbReference type="ARBA" id="ARBA00022989"/>
    </source>
</evidence>
<accession>A0A9X9FW16</accession>
<feature type="transmembrane region" description="Helical" evidence="4">
    <location>
        <begin position="72"/>
        <end position="91"/>
    </location>
</feature>
<dbReference type="Pfam" id="PF07690">
    <property type="entry name" value="MFS_1"/>
    <property type="match status" value="1"/>
</dbReference>
<dbReference type="InterPro" id="IPR011701">
    <property type="entry name" value="MFS"/>
</dbReference>
<feature type="transmembrane region" description="Helical" evidence="4">
    <location>
        <begin position="12"/>
        <end position="33"/>
    </location>
</feature>
<dbReference type="EMBL" id="VFEQ01000017">
    <property type="protein sequence ID" value="TWR54676.1"/>
    <property type="molecule type" value="Genomic_DNA"/>
</dbReference>
<gene>
    <name evidence="5" type="ORF">FIV41_22060</name>
</gene>
<keyword evidence="3 4" id="KW-0472">Membrane</keyword>
<sequence>MDARKLSMTLWVINLASIAGCTVSYVYLSYYLYNATGNVLLADAVLVAPMLVPILLYVAIKKVAASGSPRPIFALANAACLISAVGIFLLLPRFPIIAIAGALTIGFLDALQRVTRIVAIKRFFSGEDVKFAVPMTLTAQFIAGGLAGVMLAYFKGQTTPMIILSAVAVLFTVAGLVSLLLPDSQAIEDKESPDAPTLLKSNNLANLLKNNPLLKHYLMASIVFVSVFQGFFNISRVTLPAHQLGLNDEYVGYLQILSSLGALIGAVAFYFYNKTGRTFSATAVRLVSIASLAALCAASSGYNVASSYTAYFAYMFMWELMFFNYEANVVNACSSADMAHVATYQYAASYFGIISVTLAGGLLTQYLGLLQTALILSALYLCYMLREAYSSNSQRSSLVKD</sequence>
<dbReference type="GO" id="GO:0022857">
    <property type="term" value="F:transmembrane transporter activity"/>
    <property type="evidence" value="ECO:0007669"/>
    <property type="project" value="InterPro"/>
</dbReference>
<feature type="transmembrane region" description="Helical" evidence="4">
    <location>
        <begin position="131"/>
        <end position="154"/>
    </location>
</feature>
<evidence type="ECO:0000256" key="1">
    <source>
        <dbReference type="ARBA" id="ARBA00022692"/>
    </source>
</evidence>
<dbReference type="PROSITE" id="PS51257">
    <property type="entry name" value="PROKAR_LIPOPROTEIN"/>
    <property type="match status" value="1"/>
</dbReference>
<evidence type="ECO:0000313" key="6">
    <source>
        <dbReference type="Proteomes" id="UP000316123"/>
    </source>
</evidence>
<dbReference type="OrthoDB" id="9034264at2"/>
<feature type="transmembrane region" description="Helical" evidence="4">
    <location>
        <begin position="160"/>
        <end position="181"/>
    </location>
</feature>
<keyword evidence="2 4" id="KW-1133">Transmembrane helix</keyword>
<feature type="transmembrane region" description="Helical" evidence="4">
    <location>
        <begin position="97"/>
        <end position="119"/>
    </location>
</feature>
<feature type="transmembrane region" description="Helical" evidence="4">
    <location>
        <begin position="217"/>
        <end position="238"/>
    </location>
</feature>
<dbReference type="Proteomes" id="UP000316123">
    <property type="component" value="Unassembled WGS sequence"/>
</dbReference>
<dbReference type="InterPro" id="IPR036259">
    <property type="entry name" value="MFS_trans_sf"/>
</dbReference>
<comment type="caution">
    <text evidence="5">The sequence shown here is derived from an EMBL/GenBank/DDBJ whole genome shotgun (WGS) entry which is preliminary data.</text>
</comment>
<feature type="transmembrane region" description="Helical" evidence="4">
    <location>
        <begin position="250"/>
        <end position="271"/>
    </location>
</feature>